<dbReference type="AlphaFoldDB" id="A0A2T4BWX7"/>
<accession>A0A2T4BWX7</accession>
<name>A0A2T4BWX7_TRILO</name>
<protein>
    <submittedName>
        <fullName evidence="1">Uncharacterized protein</fullName>
    </submittedName>
</protein>
<keyword evidence="2" id="KW-1185">Reference proteome</keyword>
<organism evidence="1 2">
    <name type="scientific">Trichoderma longibrachiatum ATCC 18648</name>
    <dbReference type="NCBI Taxonomy" id="983965"/>
    <lineage>
        <taxon>Eukaryota</taxon>
        <taxon>Fungi</taxon>
        <taxon>Dikarya</taxon>
        <taxon>Ascomycota</taxon>
        <taxon>Pezizomycotina</taxon>
        <taxon>Sordariomycetes</taxon>
        <taxon>Hypocreomycetidae</taxon>
        <taxon>Hypocreales</taxon>
        <taxon>Hypocreaceae</taxon>
        <taxon>Trichoderma</taxon>
    </lineage>
</organism>
<reference evidence="1 2" key="1">
    <citation type="submission" date="2016-07" db="EMBL/GenBank/DDBJ databases">
        <title>Multiple horizontal gene transfer events from other fungi enriched the ability of initially mycotrophic Trichoderma (Ascomycota) to feed on dead plant biomass.</title>
        <authorList>
            <consortium name="DOE Joint Genome Institute"/>
            <person name="Aerts A."/>
            <person name="Atanasova L."/>
            <person name="Chenthamara K."/>
            <person name="Zhang J."/>
            <person name="Grujic M."/>
            <person name="Henrissat B."/>
            <person name="Kuo A."/>
            <person name="Salamov A."/>
            <person name="Lipzen A."/>
            <person name="Labutti K."/>
            <person name="Barry K."/>
            <person name="Miao Y."/>
            <person name="Rahimi M.J."/>
            <person name="Shen Q."/>
            <person name="Grigoriev I.V."/>
            <person name="Kubicek C.P."/>
            <person name="Druzhinina I.S."/>
        </authorList>
    </citation>
    <scope>NUCLEOTIDE SEQUENCE [LARGE SCALE GENOMIC DNA]</scope>
    <source>
        <strain evidence="1 2">ATCC 18648</strain>
    </source>
</reference>
<dbReference type="EMBL" id="KZ679137">
    <property type="protein sequence ID" value="PTB73764.1"/>
    <property type="molecule type" value="Genomic_DNA"/>
</dbReference>
<evidence type="ECO:0000313" key="2">
    <source>
        <dbReference type="Proteomes" id="UP000240760"/>
    </source>
</evidence>
<dbReference type="Proteomes" id="UP000240760">
    <property type="component" value="Unassembled WGS sequence"/>
</dbReference>
<dbReference type="OrthoDB" id="10509384at2759"/>
<evidence type="ECO:0000313" key="1">
    <source>
        <dbReference type="EMBL" id="PTB73764.1"/>
    </source>
</evidence>
<sequence>MGLGILVFSSALQPFGRYTTQRAYVFEDDMEVALEGLAKAMQNLADPAKRRGIMHDLLFGNWMLANELQIRPFINSGRMTYDFPSITACIHRGMCNCGRAVESCSKVLVDRDRIPVGHLGFATIDIADPDLITCLVTQNVPNEQRESSEPPRHEFVDFKVRV</sequence>
<proteinExistence type="predicted"/>
<gene>
    <name evidence="1" type="ORF">M440DRAFT_1446200</name>
</gene>